<gene>
    <name evidence="1" type="ORF">V3I05_05850</name>
</gene>
<dbReference type="Pfam" id="PF09982">
    <property type="entry name" value="LpxR"/>
    <property type="match status" value="1"/>
</dbReference>
<accession>A0ABZ3F297</accession>
<sequence>MSPKYMLIYLSAISRVRHIALLLLLPFIAFCESDFKKDKHHILSVVSENDVYFEDFIRSDKYYTAGHYLSYTSKEFDNSFLNKMKLFSYLSKHSFARLNVSLSQEIYTPANKSATKPSSDDMLYGAAILASFSSINRTRNFMEQLGVDIGLAGPLALGEQIQNSVHKLTGKNPSRGWDTQIKNEFLLNLHYGIIYPLKLIDNVFDILPQGQFFLGNTYTAISAGARLRIGYGIKNDFGIQKYKSKMSQVIVNNGLKIYALAGVNGSIVGRDIFIEGNTFKGVKSHLNLERTLYEYELGVAIGYKNISLSYLFTRGSKKFKEQDEFHSYGSLRLDMSF</sequence>
<dbReference type="InterPro" id="IPR037107">
    <property type="entry name" value="Put_OMP_sf"/>
</dbReference>
<dbReference type="Gene3D" id="2.40.128.140">
    <property type="entry name" value="Outer membrane protein"/>
    <property type="match status" value="1"/>
</dbReference>
<dbReference type="EMBL" id="CP145316">
    <property type="protein sequence ID" value="XAM17213.1"/>
    <property type="molecule type" value="Genomic_DNA"/>
</dbReference>
<reference evidence="1 2" key="1">
    <citation type="submission" date="2024-02" db="EMBL/GenBank/DDBJ databases">
        <title>Genome and pathogenicity analysis of Helicobacter mastomyrinus isolated from mice.</title>
        <authorList>
            <person name="Zhu L."/>
        </authorList>
    </citation>
    <scope>NUCLEOTIDE SEQUENCE [LARGE SCALE GENOMIC DNA]</scope>
    <source>
        <strain evidence="1 2">Hm-17</strain>
    </source>
</reference>
<evidence type="ECO:0000313" key="2">
    <source>
        <dbReference type="Proteomes" id="UP001434737"/>
    </source>
</evidence>
<organism evidence="1 2">
    <name type="scientific">Helicobacter mastomyrinus</name>
    <dbReference type="NCBI Taxonomy" id="287948"/>
    <lineage>
        <taxon>Bacteria</taxon>
        <taxon>Pseudomonadati</taxon>
        <taxon>Campylobacterota</taxon>
        <taxon>Epsilonproteobacteria</taxon>
        <taxon>Campylobacterales</taxon>
        <taxon>Helicobacteraceae</taxon>
        <taxon>Helicobacter</taxon>
    </lineage>
</organism>
<evidence type="ECO:0000313" key="1">
    <source>
        <dbReference type="EMBL" id="XAM17213.1"/>
    </source>
</evidence>
<name>A0ABZ3F297_9HELI</name>
<dbReference type="RefSeq" id="WP_343352944.1">
    <property type="nucleotide sequence ID" value="NZ_CP145316.1"/>
</dbReference>
<dbReference type="Proteomes" id="UP001434737">
    <property type="component" value="Chromosome"/>
</dbReference>
<proteinExistence type="predicted"/>
<protein>
    <submittedName>
        <fullName evidence="1">Lipid A deacylase LpxR family protein</fullName>
    </submittedName>
</protein>
<keyword evidence="2" id="KW-1185">Reference proteome</keyword>
<dbReference type="InterPro" id="IPR018707">
    <property type="entry name" value="LpxR"/>
</dbReference>